<evidence type="ECO:0000256" key="1">
    <source>
        <dbReference type="SAM" id="Phobius"/>
    </source>
</evidence>
<feature type="transmembrane region" description="Helical" evidence="1">
    <location>
        <begin position="116"/>
        <end position="134"/>
    </location>
</feature>
<dbReference type="EMBL" id="CP059567">
    <property type="protein sequence ID" value="QMT40178.1"/>
    <property type="molecule type" value="Genomic_DNA"/>
</dbReference>
<evidence type="ECO:0000313" key="2">
    <source>
        <dbReference type="EMBL" id="QMT40178.1"/>
    </source>
</evidence>
<keyword evidence="1" id="KW-0812">Transmembrane</keyword>
<name>A0A7D7NBD4_9NEIS</name>
<accession>A0A7D7NBD4</accession>
<proteinExistence type="predicted"/>
<protein>
    <submittedName>
        <fullName evidence="2">Uncharacterized protein</fullName>
    </submittedName>
</protein>
<feature type="transmembrane region" description="Helical" evidence="1">
    <location>
        <begin position="53"/>
        <end position="69"/>
    </location>
</feature>
<dbReference type="AlphaFoldDB" id="A0A7D7NBD4"/>
<gene>
    <name evidence="2" type="ORF">H3L94_10070</name>
</gene>
<dbReference type="Proteomes" id="UP000514752">
    <property type="component" value="Chromosome"/>
</dbReference>
<keyword evidence="1" id="KW-0472">Membrane</keyword>
<evidence type="ECO:0000313" key="3">
    <source>
        <dbReference type="Proteomes" id="UP000514752"/>
    </source>
</evidence>
<sequence length="147" mass="16748">MWRMAVGLLRLAAAWLVLGLVSWLQFRWAWNGLLGGNESIACASCRFADDIRLWAAIVALPLGVLFVWLPERPGFWLLRGLLLLAAWAWVNDALLFDRMWGVFLPAERLAYQLHHSALPALLLSVALMLVWRVGRKVLSARFPLLFR</sequence>
<reference evidence="2 3" key="1">
    <citation type="submission" date="2020-07" db="EMBL/GenBank/DDBJ databases">
        <title>Genomic diversity of species in the Neisseriaceae family.</title>
        <authorList>
            <person name="Vincent A.T."/>
            <person name="Bernet E."/>
            <person name="Veyrier F.J."/>
        </authorList>
    </citation>
    <scope>NUCLEOTIDE SEQUENCE [LARGE SCALE GENOMIC DNA]</scope>
    <source>
        <strain evidence="2 3">DSM 22244</strain>
    </source>
</reference>
<dbReference type="KEGG" id="nsg:H3L94_10070"/>
<feature type="transmembrane region" description="Helical" evidence="1">
    <location>
        <begin position="76"/>
        <end position="96"/>
    </location>
</feature>
<organism evidence="2 3">
    <name type="scientific">Neisseria shayeganii</name>
    <dbReference type="NCBI Taxonomy" id="607712"/>
    <lineage>
        <taxon>Bacteria</taxon>
        <taxon>Pseudomonadati</taxon>
        <taxon>Pseudomonadota</taxon>
        <taxon>Betaproteobacteria</taxon>
        <taxon>Neisseriales</taxon>
        <taxon>Neisseriaceae</taxon>
        <taxon>Neisseria</taxon>
    </lineage>
</organism>
<keyword evidence="1" id="KW-1133">Transmembrane helix</keyword>
<dbReference type="RefSeq" id="WP_182121908.1">
    <property type="nucleotide sequence ID" value="NZ_CP059567.1"/>
</dbReference>